<dbReference type="AlphaFoldDB" id="A0A5K3FNA9"/>
<evidence type="ECO:0000313" key="1">
    <source>
        <dbReference type="WBParaSite" id="MCU_009187-RA"/>
    </source>
</evidence>
<name>A0A5K3FNA9_MESCO</name>
<sequence>MIHIPPIFSTIVDALGRNIEDPEYLPAGGADLHSRGVKSWSTRQGLRNSAKPSVISMSSVNANAVDFFSVSITNPPPTGGDHVDTVTEFAGCKNQPNPCQAARQALWQLQKTSPGAFFPRLMPF</sequence>
<dbReference type="WBParaSite" id="MCU_009187-RA">
    <property type="protein sequence ID" value="MCU_009187-RA"/>
    <property type="gene ID" value="MCU_009187"/>
</dbReference>
<organism evidence="1">
    <name type="scientific">Mesocestoides corti</name>
    <name type="common">Flatworm</name>
    <dbReference type="NCBI Taxonomy" id="53468"/>
    <lineage>
        <taxon>Eukaryota</taxon>
        <taxon>Metazoa</taxon>
        <taxon>Spiralia</taxon>
        <taxon>Lophotrochozoa</taxon>
        <taxon>Platyhelminthes</taxon>
        <taxon>Cestoda</taxon>
        <taxon>Eucestoda</taxon>
        <taxon>Cyclophyllidea</taxon>
        <taxon>Mesocestoididae</taxon>
        <taxon>Mesocestoides</taxon>
    </lineage>
</organism>
<proteinExistence type="predicted"/>
<reference evidence="1" key="1">
    <citation type="submission" date="2019-11" db="UniProtKB">
        <authorList>
            <consortium name="WormBaseParasite"/>
        </authorList>
    </citation>
    <scope>IDENTIFICATION</scope>
</reference>
<accession>A0A5K3FNA9</accession>
<protein>
    <submittedName>
        <fullName evidence="1">DRBM domain-containing protein</fullName>
    </submittedName>
</protein>